<evidence type="ECO:0000259" key="1">
    <source>
        <dbReference type="PROSITE" id="PS50943"/>
    </source>
</evidence>
<dbReference type="AlphaFoldDB" id="A0A6V8K024"/>
<dbReference type="Pfam" id="PF19054">
    <property type="entry name" value="DUF5753"/>
    <property type="match status" value="1"/>
</dbReference>
<dbReference type="SUPFAM" id="SSF47413">
    <property type="entry name" value="lambda repressor-like DNA-binding domains"/>
    <property type="match status" value="1"/>
</dbReference>
<dbReference type="SMART" id="SM00530">
    <property type="entry name" value="HTH_XRE"/>
    <property type="match status" value="1"/>
</dbReference>
<sequence length="290" mass="32227">MTTVHGPTVGRRRLRSALRRARDAAGLTQEQVAAAMDWSLSKLIRIEAGSVSISTNDVKALLGHYRMTDQQQVSEMVELARVSRRRAWWSQYKDALPSAYASYIGLETEASKLSFFQPSGIPGLLQTDSYARAAVTAASTTIGDTMDAAQIEVRHAIRMRRQKEVLDRTDRPDIDVVLDEAALHRQTGGPEVLREQLLHLADVCRMPRVTIHVLPFTVGDYAPQGPFVILRFPDDDDSDVVYLEGVLAQDVIDRPADVAVYGQTFERMREMSLNPHESLAKITKVAGQLG</sequence>
<comment type="caution">
    <text evidence="2">The sequence shown here is derived from an EMBL/GenBank/DDBJ whole genome shotgun (WGS) entry which is preliminary data.</text>
</comment>
<keyword evidence="3" id="KW-1185">Reference proteome</keyword>
<name>A0A6V8K024_9ACTN</name>
<evidence type="ECO:0000313" key="3">
    <source>
        <dbReference type="Proteomes" id="UP000482800"/>
    </source>
</evidence>
<protein>
    <submittedName>
        <fullName evidence="2">Transcriptional regulator</fullName>
    </submittedName>
</protein>
<evidence type="ECO:0000313" key="2">
    <source>
        <dbReference type="EMBL" id="GFJ78463.1"/>
    </source>
</evidence>
<dbReference type="Gene3D" id="1.10.260.40">
    <property type="entry name" value="lambda repressor-like DNA-binding domains"/>
    <property type="match status" value="1"/>
</dbReference>
<dbReference type="RefSeq" id="WP_173056233.1">
    <property type="nucleotide sequence ID" value="NZ_BAABGO010000001.1"/>
</dbReference>
<dbReference type="Pfam" id="PF13560">
    <property type="entry name" value="HTH_31"/>
    <property type="match status" value="1"/>
</dbReference>
<proteinExistence type="predicted"/>
<dbReference type="Proteomes" id="UP000482800">
    <property type="component" value="Unassembled WGS sequence"/>
</dbReference>
<dbReference type="PROSITE" id="PS50943">
    <property type="entry name" value="HTH_CROC1"/>
    <property type="match status" value="1"/>
</dbReference>
<reference evidence="2 3" key="1">
    <citation type="submission" date="2020-03" db="EMBL/GenBank/DDBJ databases">
        <title>Whole genome shotgun sequence of Phytohabitans houttuyneae NBRC 108639.</title>
        <authorList>
            <person name="Komaki H."/>
            <person name="Tamura T."/>
        </authorList>
    </citation>
    <scope>NUCLEOTIDE SEQUENCE [LARGE SCALE GENOMIC DNA]</scope>
    <source>
        <strain evidence="2 3">NBRC 108639</strain>
    </source>
</reference>
<accession>A0A6V8K024</accession>
<dbReference type="InterPro" id="IPR001387">
    <property type="entry name" value="Cro/C1-type_HTH"/>
</dbReference>
<dbReference type="InterPro" id="IPR010982">
    <property type="entry name" value="Lambda_DNA-bd_dom_sf"/>
</dbReference>
<dbReference type="EMBL" id="BLPF01000001">
    <property type="protein sequence ID" value="GFJ78463.1"/>
    <property type="molecule type" value="Genomic_DNA"/>
</dbReference>
<organism evidence="2 3">
    <name type="scientific">Phytohabitans houttuyneae</name>
    <dbReference type="NCBI Taxonomy" id="1076126"/>
    <lineage>
        <taxon>Bacteria</taxon>
        <taxon>Bacillati</taxon>
        <taxon>Actinomycetota</taxon>
        <taxon>Actinomycetes</taxon>
        <taxon>Micromonosporales</taxon>
        <taxon>Micromonosporaceae</taxon>
    </lineage>
</organism>
<dbReference type="GO" id="GO:0003677">
    <property type="term" value="F:DNA binding"/>
    <property type="evidence" value="ECO:0007669"/>
    <property type="project" value="InterPro"/>
</dbReference>
<dbReference type="InterPro" id="IPR043917">
    <property type="entry name" value="DUF5753"/>
</dbReference>
<reference evidence="2 3" key="2">
    <citation type="submission" date="2020-03" db="EMBL/GenBank/DDBJ databases">
        <authorList>
            <person name="Ichikawa N."/>
            <person name="Kimura A."/>
            <person name="Kitahashi Y."/>
            <person name="Uohara A."/>
        </authorList>
    </citation>
    <scope>NUCLEOTIDE SEQUENCE [LARGE SCALE GENOMIC DNA]</scope>
    <source>
        <strain evidence="2 3">NBRC 108639</strain>
    </source>
</reference>
<feature type="domain" description="HTH cro/C1-type" evidence="1">
    <location>
        <begin position="18"/>
        <end position="71"/>
    </location>
</feature>
<dbReference type="CDD" id="cd00093">
    <property type="entry name" value="HTH_XRE"/>
    <property type="match status" value="1"/>
</dbReference>
<gene>
    <name evidence="2" type="ORF">Phou_026430</name>
</gene>